<dbReference type="RefSeq" id="WP_218673196.1">
    <property type="nucleotide sequence ID" value="NZ_FWYD01000004.1"/>
</dbReference>
<gene>
    <name evidence="2" type="ORF">SAMN06295998_104277</name>
</gene>
<organism evidence="2 3">
    <name type="scientific">Primorskyibacter flagellatus</name>
    <dbReference type="NCBI Taxonomy" id="1387277"/>
    <lineage>
        <taxon>Bacteria</taxon>
        <taxon>Pseudomonadati</taxon>
        <taxon>Pseudomonadota</taxon>
        <taxon>Alphaproteobacteria</taxon>
        <taxon>Rhodobacterales</taxon>
        <taxon>Roseobacteraceae</taxon>
        <taxon>Primorskyibacter</taxon>
    </lineage>
</organism>
<sequence>MTQFHPTPILTTEKILQGAILTGVINAVINGAIQIYFLWGNTTIPLSVDGITNDSHTVFGSAVPLAVSLAMILTVVAYMTMKVPKQPFFPSVLWLTFKHGMFALGLCVTGAVIWQRAMGTMTVSLPAAVIVLGVLAGLVAGIVNYMTIRASRLT</sequence>
<evidence type="ECO:0000313" key="3">
    <source>
        <dbReference type="Proteomes" id="UP000192330"/>
    </source>
</evidence>
<keyword evidence="1" id="KW-0812">Transmembrane</keyword>
<keyword evidence="3" id="KW-1185">Reference proteome</keyword>
<evidence type="ECO:0000313" key="2">
    <source>
        <dbReference type="EMBL" id="SMC75379.1"/>
    </source>
</evidence>
<dbReference type="EMBL" id="FWYD01000004">
    <property type="protein sequence ID" value="SMC75379.1"/>
    <property type="molecule type" value="Genomic_DNA"/>
</dbReference>
<feature type="transmembrane region" description="Helical" evidence="1">
    <location>
        <begin position="59"/>
        <end position="80"/>
    </location>
</feature>
<reference evidence="2 3" key="1">
    <citation type="submission" date="2017-04" db="EMBL/GenBank/DDBJ databases">
        <authorList>
            <person name="Afonso C.L."/>
            <person name="Miller P.J."/>
            <person name="Scott M.A."/>
            <person name="Spackman E."/>
            <person name="Goraichik I."/>
            <person name="Dimitrov K.M."/>
            <person name="Suarez D.L."/>
            <person name="Swayne D.E."/>
        </authorList>
    </citation>
    <scope>NUCLEOTIDE SEQUENCE [LARGE SCALE GENOMIC DNA]</scope>
    <source>
        <strain evidence="2 3">CGMCC 1.12644</strain>
    </source>
</reference>
<name>A0A1W2BR58_9RHOB</name>
<accession>A0A1W2BR58</accession>
<protein>
    <submittedName>
        <fullName evidence="2">Uncharacterized protein</fullName>
    </submittedName>
</protein>
<feature type="transmembrane region" description="Helical" evidence="1">
    <location>
        <begin position="20"/>
        <end position="39"/>
    </location>
</feature>
<evidence type="ECO:0000256" key="1">
    <source>
        <dbReference type="SAM" id="Phobius"/>
    </source>
</evidence>
<dbReference type="STRING" id="1387277.SAMN06295998_104277"/>
<keyword evidence="1" id="KW-1133">Transmembrane helix</keyword>
<dbReference type="Proteomes" id="UP000192330">
    <property type="component" value="Unassembled WGS sequence"/>
</dbReference>
<proteinExistence type="predicted"/>
<feature type="transmembrane region" description="Helical" evidence="1">
    <location>
        <begin position="126"/>
        <end position="148"/>
    </location>
</feature>
<dbReference type="AlphaFoldDB" id="A0A1W2BR58"/>
<feature type="transmembrane region" description="Helical" evidence="1">
    <location>
        <begin position="92"/>
        <end position="114"/>
    </location>
</feature>
<keyword evidence="1" id="KW-0472">Membrane</keyword>